<dbReference type="InterPro" id="IPR005148">
    <property type="entry name" value="Arg-tRNA-synth_N"/>
</dbReference>
<dbReference type="Pfam" id="PF00750">
    <property type="entry name" value="tRNA-synt_1d"/>
    <property type="match status" value="1"/>
</dbReference>
<dbReference type="EC" id="6.1.1.19" evidence="3"/>
<dbReference type="SUPFAM" id="SSF52374">
    <property type="entry name" value="Nucleotidylyl transferase"/>
    <property type="match status" value="1"/>
</dbReference>
<dbReference type="InterPro" id="IPR001278">
    <property type="entry name" value="Arg-tRNA-ligase"/>
</dbReference>
<dbReference type="FunFam" id="1.10.730.10:FF:000064">
    <property type="entry name" value="Probable arginine--tRNA ligase, cytoplasmic"/>
    <property type="match status" value="1"/>
</dbReference>
<keyword evidence="4" id="KW-0963">Cytoplasm</keyword>
<evidence type="ECO:0000256" key="4">
    <source>
        <dbReference type="ARBA" id="ARBA00022490"/>
    </source>
</evidence>
<evidence type="ECO:0000256" key="3">
    <source>
        <dbReference type="ARBA" id="ARBA00012837"/>
    </source>
</evidence>
<dbReference type="SMART" id="SM01016">
    <property type="entry name" value="Arg_tRNA_synt_N"/>
    <property type="match status" value="1"/>
</dbReference>
<dbReference type="CDD" id="cd00671">
    <property type="entry name" value="ArgRS_core"/>
    <property type="match status" value="1"/>
</dbReference>
<feature type="domain" description="DALR anticodon binding" evidence="15">
    <location>
        <begin position="546"/>
        <end position="672"/>
    </location>
</feature>
<sequence length="672" mass="77051">LSLLKMEQLLKKTEKAEADVALLYQRIDNLKSGNYSKDAEAMDEESRELIIKNQKLKYRIGILKRAIEEEKENSKRCKGILESDFNGLKDNLTVICMKALKTAYPDVDVQQEVQPSGRPQFGDYQFNAAMHLCKMLKTEGVKCSPPEIAKNIVSHIESSTLIDKIEVAPAGFINLWLNKEFCQNQLTKLVAEGVKPPTLKKKLRVGVDFSSPNIAKEMHVGHLRSTIIGDSICRLLEYLGHDVLRLNHVGDWGTQFGMLIAHLQDKFPDYLKISPPIADLQNFYKESKVRFDNDEEFKKRAYHCVVKLQQREPDYITAWNLICDVSRKEFQVIYDKLDIEIIERGESFYQKHMEALVKDLDEKGLLIEDEGRKVIFGTEKGSIPLTIVKSDGGFTYDTSDLATVKQRVQEDNLDWIIYVTDAGQATHFKLVYNVAKKLGLWDPKKVRMDHVQFGLVLGSDKKKFKTRSGETIKLSELLEEGLNRAEQKLKEKERDSVLSEEEFQKAKEAVAYGCIKYADLCHNRINDYVFSFDKMLDDKGNTAVYMLYALTRIRSIARNANISVSQLQEAAKDVKVSVEHEKEWNLAKILLRFNEELKKIVNDLHCHHLCEFLYDIATAFTEFYGACYCIEKDPKTGNIVKVHMGRLLLCEATAMIMEKCFHLLGLKSLSRM</sequence>
<keyword evidence="5 13" id="KW-0436">Ligase</keyword>
<accession>A0A0P4VT38</accession>
<comment type="subcellular location">
    <subcellularLocation>
        <location evidence="1">Cytoplasm</location>
        <location evidence="1">Cytosol</location>
    </subcellularLocation>
</comment>
<evidence type="ECO:0000313" key="17">
    <source>
        <dbReference type="EMBL" id="JAI55670.1"/>
    </source>
</evidence>
<dbReference type="GO" id="GO:0005524">
    <property type="term" value="F:ATP binding"/>
    <property type="evidence" value="ECO:0007669"/>
    <property type="project" value="UniProtKB-KW"/>
</dbReference>
<evidence type="ECO:0000256" key="10">
    <source>
        <dbReference type="ARBA" id="ARBA00033033"/>
    </source>
</evidence>
<dbReference type="InterPro" id="IPR036695">
    <property type="entry name" value="Arg-tRNA-synth_N_sf"/>
</dbReference>
<dbReference type="GO" id="GO:0005829">
    <property type="term" value="C:cytosol"/>
    <property type="evidence" value="ECO:0007669"/>
    <property type="project" value="UniProtKB-SubCell"/>
</dbReference>
<dbReference type="NCBIfam" id="TIGR00456">
    <property type="entry name" value="argS"/>
    <property type="match status" value="1"/>
</dbReference>
<dbReference type="PRINTS" id="PR01038">
    <property type="entry name" value="TRNASYNTHARG"/>
</dbReference>
<protein>
    <recommendedName>
        <fullName evidence="12">Probable arginine--tRNA ligase, cytoplasmic</fullName>
        <ecNumber evidence="3">6.1.1.19</ecNumber>
    </recommendedName>
    <alternativeName>
        <fullName evidence="10">Arginyl-tRNA synthetase</fullName>
    </alternativeName>
</protein>
<dbReference type="GO" id="GO:0004814">
    <property type="term" value="F:arginine-tRNA ligase activity"/>
    <property type="evidence" value="ECO:0007669"/>
    <property type="project" value="UniProtKB-EC"/>
</dbReference>
<dbReference type="InterPro" id="IPR008909">
    <property type="entry name" value="DALR_anticod-bd"/>
</dbReference>
<dbReference type="InterPro" id="IPR009080">
    <property type="entry name" value="tRNAsynth_Ia_anticodon-bd"/>
</dbReference>
<keyword evidence="6 13" id="KW-0547">Nucleotide-binding</keyword>
<dbReference type="SMART" id="SM00836">
    <property type="entry name" value="DALR_1"/>
    <property type="match status" value="1"/>
</dbReference>
<dbReference type="Gene3D" id="3.40.50.620">
    <property type="entry name" value="HUPs"/>
    <property type="match status" value="1"/>
</dbReference>
<evidence type="ECO:0000256" key="6">
    <source>
        <dbReference type="ARBA" id="ARBA00022741"/>
    </source>
</evidence>
<dbReference type="Gene3D" id="1.10.730.10">
    <property type="entry name" value="Isoleucyl-tRNA Synthetase, Domain 1"/>
    <property type="match status" value="1"/>
</dbReference>
<organism evidence="17">
    <name type="scientific">Rhodnius neglectus</name>
    <dbReference type="NCBI Taxonomy" id="72488"/>
    <lineage>
        <taxon>Eukaryota</taxon>
        <taxon>Metazoa</taxon>
        <taxon>Ecdysozoa</taxon>
        <taxon>Arthropoda</taxon>
        <taxon>Hexapoda</taxon>
        <taxon>Insecta</taxon>
        <taxon>Pterygota</taxon>
        <taxon>Neoptera</taxon>
        <taxon>Paraneoptera</taxon>
        <taxon>Hemiptera</taxon>
        <taxon>Heteroptera</taxon>
        <taxon>Panheteroptera</taxon>
        <taxon>Cimicomorpha</taxon>
        <taxon>Reduviidae</taxon>
        <taxon>Triatominae</taxon>
        <taxon>Rhodnius</taxon>
    </lineage>
</organism>
<dbReference type="Pfam" id="PF05746">
    <property type="entry name" value="DALR_1"/>
    <property type="match status" value="1"/>
</dbReference>
<keyword evidence="8 13" id="KW-0648">Protein biosynthesis</keyword>
<keyword evidence="9 13" id="KW-0030">Aminoacyl-tRNA synthetase</keyword>
<proteinExistence type="evidence at transcript level"/>
<evidence type="ECO:0000256" key="11">
    <source>
        <dbReference type="ARBA" id="ARBA00049339"/>
    </source>
</evidence>
<reference evidence="17" key="1">
    <citation type="journal article" date="2016" name="PLoS Negl. Trop. Dis.">
        <title>A Deep Insight into the Sialome of Rhodnius neglectus, a Vector of Chagas Disease.</title>
        <authorList>
            <person name="Santiago P.B."/>
            <person name="Assumpcao T.C."/>
            <person name="Araujo C.N."/>
            <person name="Bastos I.M."/>
            <person name="Neves D."/>
            <person name="Silva I.G."/>
            <person name="Charneau S."/>
            <person name="Queiroz R.M."/>
            <person name="Raiol T."/>
            <person name="Oliveira J.V."/>
            <person name="Sousa M.V."/>
            <person name="Calvo E."/>
            <person name="Ribeiro J.M."/>
            <person name="Santana J.M."/>
        </authorList>
    </citation>
    <scope>NUCLEOTIDE SEQUENCE</scope>
    <source>
        <tissue evidence="17">Salivary glands</tissue>
    </source>
</reference>
<dbReference type="SUPFAM" id="SSF55190">
    <property type="entry name" value="Arginyl-tRNA synthetase (ArgRS), N-terminal 'additional' domain"/>
    <property type="match status" value="1"/>
</dbReference>
<feature type="coiled-coil region" evidence="14">
    <location>
        <begin position="475"/>
        <end position="509"/>
    </location>
</feature>
<evidence type="ECO:0000256" key="5">
    <source>
        <dbReference type="ARBA" id="ARBA00022598"/>
    </source>
</evidence>
<evidence type="ECO:0000256" key="12">
    <source>
        <dbReference type="ARBA" id="ARBA00071644"/>
    </source>
</evidence>
<evidence type="ECO:0000256" key="2">
    <source>
        <dbReference type="ARBA" id="ARBA00005594"/>
    </source>
</evidence>
<dbReference type="Gene3D" id="3.30.1360.70">
    <property type="entry name" value="Arginyl tRNA synthetase N-terminal domain"/>
    <property type="match status" value="1"/>
</dbReference>
<dbReference type="GO" id="GO:0017101">
    <property type="term" value="C:aminoacyl-tRNA synthetase multienzyme complex"/>
    <property type="evidence" value="ECO:0007669"/>
    <property type="project" value="UniProtKB-ARBA"/>
</dbReference>
<comment type="similarity">
    <text evidence="2 13">Belongs to the class-I aminoacyl-tRNA synthetase family.</text>
</comment>
<dbReference type="InterPro" id="IPR014729">
    <property type="entry name" value="Rossmann-like_a/b/a_fold"/>
</dbReference>
<dbReference type="AlphaFoldDB" id="A0A0P4VT38"/>
<feature type="non-terminal residue" evidence="17">
    <location>
        <position position="1"/>
    </location>
</feature>
<dbReference type="PANTHER" id="PTHR11956">
    <property type="entry name" value="ARGINYL-TRNA SYNTHETASE"/>
    <property type="match status" value="1"/>
</dbReference>
<keyword evidence="14" id="KW-0175">Coiled coil</keyword>
<evidence type="ECO:0000256" key="9">
    <source>
        <dbReference type="ARBA" id="ARBA00023146"/>
    </source>
</evidence>
<dbReference type="GO" id="GO:0006420">
    <property type="term" value="P:arginyl-tRNA aminoacylation"/>
    <property type="evidence" value="ECO:0007669"/>
    <property type="project" value="InterPro"/>
</dbReference>
<dbReference type="Pfam" id="PF03485">
    <property type="entry name" value="Arg_tRNA_synt_N"/>
    <property type="match status" value="1"/>
</dbReference>
<comment type="catalytic activity">
    <reaction evidence="11">
        <text>tRNA(Arg) + L-arginine + ATP = L-arginyl-tRNA(Arg) + AMP + diphosphate</text>
        <dbReference type="Rhea" id="RHEA:20301"/>
        <dbReference type="Rhea" id="RHEA-COMP:9658"/>
        <dbReference type="Rhea" id="RHEA-COMP:9673"/>
        <dbReference type="ChEBI" id="CHEBI:30616"/>
        <dbReference type="ChEBI" id="CHEBI:32682"/>
        <dbReference type="ChEBI" id="CHEBI:33019"/>
        <dbReference type="ChEBI" id="CHEBI:78442"/>
        <dbReference type="ChEBI" id="CHEBI:78513"/>
        <dbReference type="ChEBI" id="CHEBI:456215"/>
        <dbReference type="EC" id="6.1.1.19"/>
    </reaction>
</comment>
<keyword evidence="7 13" id="KW-0067">ATP-binding</keyword>
<evidence type="ECO:0000256" key="14">
    <source>
        <dbReference type="SAM" id="Coils"/>
    </source>
</evidence>
<dbReference type="FunFam" id="3.30.1360.70:FF:000002">
    <property type="entry name" value="arginine--tRNA ligase, cytoplasmic"/>
    <property type="match status" value="1"/>
</dbReference>
<evidence type="ECO:0000259" key="15">
    <source>
        <dbReference type="SMART" id="SM00836"/>
    </source>
</evidence>
<feature type="domain" description="Arginyl tRNA synthetase N-terminal" evidence="16">
    <location>
        <begin position="90"/>
        <end position="177"/>
    </location>
</feature>
<evidence type="ECO:0000256" key="13">
    <source>
        <dbReference type="RuleBase" id="RU363038"/>
    </source>
</evidence>
<dbReference type="FunFam" id="3.40.50.620:FF:000084">
    <property type="entry name" value="arginine--tRNA ligase, cytoplasmic"/>
    <property type="match status" value="1"/>
</dbReference>
<name>A0A0P4VT38_9HEMI</name>
<evidence type="ECO:0000259" key="16">
    <source>
        <dbReference type="SMART" id="SM01016"/>
    </source>
</evidence>
<evidence type="ECO:0000256" key="1">
    <source>
        <dbReference type="ARBA" id="ARBA00004514"/>
    </source>
</evidence>
<dbReference type="HAMAP" id="MF_00123">
    <property type="entry name" value="Arg_tRNA_synth"/>
    <property type="match status" value="1"/>
</dbReference>
<dbReference type="InterPro" id="IPR035684">
    <property type="entry name" value="ArgRS_core"/>
</dbReference>
<dbReference type="PANTHER" id="PTHR11956:SF5">
    <property type="entry name" value="ARGININE--TRNA LIGASE, CYTOPLASMIC"/>
    <property type="match status" value="1"/>
</dbReference>
<dbReference type="SUPFAM" id="SSF47323">
    <property type="entry name" value="Anticodon-binding domain of a subclass of class I aminoacyl-tRNA synthetases"/>
    <property type="match status" value="1"/>
</dbReference>
<dbReference type="InterPro" id="IPR001412">
    <property type="entry name" value="aa-tRNA-synth_I_CS"/>
</dbReference>
<evidence type="ECO:0000256" key="7">
    <source>
        <dbReference type="ARBA" id="ARBA00022840"/>
    </source>
</evidence>
<evidence type="ECO:0000256" key="8">
    <source>
        <dbReference type="ARBA" id="ARBA00022917"/>
    </source>
</evidence>
<dbReference type="PROSITE" id="PS00178">
    <property type="entry name" value="AA_TRNA_LIGASE_I"/>
    <property type="match status" value="1"/>
</dbReference>
<dbReference type="EMBL" id="GDKW01000925">
    <property type="protein sequence ID" value="JAI55670.1"/>
    <property type="molecule type" value="mRNA"/>
</dbReference>